<dbReference type="RefSeq" id="XP_075077321.1">
    <property type="nucleotide sequence ID" value="XM_075221220.1"/>
</dbReference>
<reference evidence="1" key="1">
    <citation type="journal article" date="2014" name="Nat. Commun.">
        <title>The tobacco genome sequence and its comparison with those of tomato and potato.</title>
        <authorList>
            <person name="Sierro N."/>
            <person name="Battey J.N."/>
            <person name="Ouadi S."/>
            <person name="Bakaher N."/>
            <person name="Bovet L."/>
            <person name="Willig A."/>
            <person name="Goepfert S."/>
            <person name="Peitsch M.C."/>
            <person name="Ivanov N.V."/>
        </authorList>
    </citation>
    <scope>NUCLEOTIDE SEQUENCE [LARGE SCALE GENOMIC DNA]</scope>
</reference>
<evidence type="ECO:0000313" key="2">
    <source>
        <dbReference type="RefSeq" id="XP_075077321.1"/>
    </source>
</evidence>
<proteinExistence type="predicted"/>
<gene>
    <name evidence="2" type="primary">LOC142164054</name>
</gene>
<name>A0AC58RX55_TOBAC</name>
<sequence length="179" mass="20126">MHSPKQHLSAAKRVLRYVAGTVDFGSCYSKDADFSLIGYSDRDWAGSIDDRKTTSENVFSLGSGAIFWCSKKQDVVALSSSEAEYVAVTSAVCRAIWLRSLLVDVRHPKEGAMKVFCYNKAMIAMTKNLAFHRRTKHIDIRYHFIRNLTAKGEIELKFCSTKDQIADVLTKALTQAKHD</sequence>
<keyword evidence="1" id="KW-1185">Reference proteome</keyword>
<evidence type="ECO:0000313" key="1">
    <source>
        <dbReference type="Proteomes" id="UP000790787"/>
    </source>
</evidence>
<organism evidence="1 2">
    <name type="scientific">Nicotiana tabacum</name>
    <name type="common">Common tobacco</name>
    <dbReference type="NCBI Taxonomy" id="4097"/>
    <lineage>
        <taxon>Eukaryota</taxon>
        <taxon>Viridiplantae</taxon>
        <taxon>Streptophyta</taxon>
        <taxon>Embryophyta</taxon>
        <taxon>Tracheophyta</taxon>
        <taxon>Spermatophyta</taxon>
        <taxon>Magnoliopsida</taxon>
        <taxon>eudicotyledons</taxon>
        <taxon>Gunneridae</taxon>
        <taxon>Pentapetalae</taxon>
        <taxon>asterids</taxon>
        <taxon>lamiids</taxon>
        <taxon>Solanales</taxon>
        <taxon>Solanaceae</taxon>
        <taxon>Nicotianoideae</taxon>
        <taxon>Nicotianeae</taxon>
        <taxon>Nicotiana</taxon>
    </lineage>
</organism>
<accession>A0AC58RX55</accession>
<dbReference type="Proteomes" id="UP000790787">
    <property type="component" value="Chromosome 9"/>
</dbReference>
<reference evidence="2" key="2">
    <citation type="submission" date="2025-08" db="UniProtKB">
        <authorList>
            <consortium name="RefSeq"/>
        </authorList>
    </citation>
    <scope>IDENTIFICATION</scope>
    <source>
        <tissue evidence="2">Leaf</tissue>
    </source>
</reference>
<protein>
    <submittedName>
        <fullName evidence="2">Secreted RxLR effector protein 161-like</fullName>
    </submittedName>
</protein>